<dbReference type="PATRIC" id="fig|1008153.3.peg.3688"/>
<sequence>MFWKVIGLLIGSEWRAFCGLSPNRFLELATSVLNDLGYDYTVEKTTTTQTEQTMLGADETGERIVVSEPVHFRIEIIRARHDPVSSVALSLVLPEKRREELTDELSVVTLQEVNDTTREAMATFINRVIAESDRPPWKVNHHVGFQLAVLLRYKVRLLWEYWYHL</sequence>
<comment type="caution">
    <text evidence="1">The sequence shown here is derived from an EMBL/GenBank/DDBJ whole genome shotgun (WGS) entry which is preliminary data.</text>
</comment>
<dbReference type="AlphaFoldDB" id="A0A151AAX5"/>
<proteinExistence type="predicted"/>
<name>A0A151AAX5_9EURY</name>
<dbReference type="EMBL" id="LTAZ01000013">
    <property type="protein sequence ID" value="KYH24517.1"/>
    <property type="molecule type" value="Genomic_DNA"/>
</dbReference>
<gene>
    <name evidence="1" type="ORF">HAPAU_35000</name>
</gene>
<accession>A0A151AAX5</accession>
<keyword evidence="2" id="KW-1185">Reference proteome</keyword>
<dbReference type="OrthoDB" id="194112at2157"/>
<evidence type="ECO:0000313" key="1">
    <source>
        <dbReference type="EMBL" id="KYH24517.1"/>
    </source>
</evidence>
<reference evidence="1 2" key="1">
    <citation type="submission" date="2016-02" db="EMBL/GenBank/DDBJ databases">
        <title>Genome sequence of Halalkalicoccus paucihalophilus DSM 24557.</title>
        <authorList>
            <person name="Poehlein A."/>
            <person name="Daniel R."/>
        </authorList>
    </citation>
    <scope>NUCLEOTIDE SEQUENCE [LARGE SCALE GENOMIC DNA]</scope>
    <source>
        <strain evidence="1 2">DSM 24557</strain>
    </source>
</reference>
<evidence type="ECO:0000313" key="2">
    <source>
        <dbReference type="Proteomes" id="UP000075321"/>
    </source>
</evidence>
<dbReference type="Proteomes" id="UP000075321">
    <property type="component" value="Unassembled WGS sequence"/>
</dbReference>
<protein>
    <submittedName>
        <fullName evidence="1">Uncharacterized protein</fullName>
    </submittedName>
</protein>
<dbReference type="RefSeq" id="WP_066385017.1">
    <property type="nucleotide sequence ID" value="NZ_LTAZ01000013.1"/>
</dbReference>
<organism evidence="1 2">
    <name type="scientific">Halalkalicoccus paucihalophilus</name>
    <dbReference type="NCBI Taxonomy" id="1008153"/>
    <lineage>
        <taxon>Archaea</taxon>
        <taxon>Methanobacteriati</taxon>
        <taxon>Methanobacteriota</taxon>
        <taxon>Stenosarchaea group</taxon>
        <taxon>Halobacteria</taxon>
        <taxon>Halobacteriales</taxon>
        <taxon>Halococcaceae</taxon>
        <taxon>Halalkalicoccus</taxon>
    </lineage>
</organism>